<evidence type="ECO:0000256" key="3">
    <source>
        <dbReference type="ARBA" id="ARBA00022598"/>
    </source>
</evidence>
<sequence length="464" mass="54020">MILRGKIGIKEKFLETIKKYDMIRTKDKIIIGLSGGPDSVCLLDLFCSIREEFQLEVFAAHLNHCFRGRESDEDEEFAKALCEKYNVKFFSKRVNVPEIIEKTGLSPEDAARRVRYDFLFEIKEKLNADKIAVGHNMNDHEETVLMNIFRGTGTEGLIGIEPKRGCLIRPLIEIERTNIEDYLKKHNIPYRIDSTNLKTEYYRNKIRLELIPYIKQKFCPHFSDAVKRLSDIVALDVSFIESIIENIYPSLVTEGENFIKLHIKPFEKQPTGARYRILRKVIGNILGELKDIEFNHIKSLDEFIIEQSPGKMVELPRGICGEKGYEEFYFYIKGQIKDFSYVLNIPGEIYITEIGKKISAELLDRTTNFKLKATPLKVFVDYGKIRGNLIVRNRRPGDRFFPFGFKFSKKLQDFFVDQKIPSFERNLVPIVENEGKIVWVGGFRLDDRFKIDDNTTQILILEIK</sequence>
<dbReference type="Pfam" id="PF11734">
    <property type="entry name" value="TilS_C"/>
    <property type="match status" value="1"/>
</dbReference>
<dbReference type="GO" id="GO:0006400">
    <property type="term" value="P:tRNA modification"/>
    <property type="evidence" value="ECO:0007669"/>
    <property type="project" value="UniProtKB-UniRule"/>
</dbReference>
<dbReference type="OrthoDB" id="9807403at2"/>
<evidence type="ECO:0000259" key="9">
    <source>
        <dbReference type="SMART" id="SM00977"/>
    </source>
</evidence>
<keyword evidence="4 8" id="KW-0819">tRNA processing</keyword>
<dbReference type="Pfam" id="PF01171">
    <property type="entry name" value="ATP_bind_3"/>
    <property type="match status" value="1"/>
</dbReference>
<proteinExistence type="inferred from homology"/>
<comment type="similarity">
    <text evidence="8">Belongs to the tRNA(Ile)-lysidine synthase family.</text>
</comment>
<dbReference type="GO" id="GO:0032267">
    <property type="term" value="F:tRNA(Ile)-lysidine synthase activity"/>
    <property type="evidence" value="ECO:0007669"/>
    <property type="project" value="UniProtKB-EC"/>
</dbReference>
<dbReference type="NCBIfam" id="TIGR02432">
    <property type="entry name" value="lysidine_TilS_N"/>
    <property type="match status" value="1"/>
</dbReference>
<comment type="caution">
    <text evidence="10">The sequence shown here is derived from an EMBL/GenBank/DDBJ whole genome shotgun (WGS) entry which is preliminary data.</text>
</comment>
<comment type="domain">
    <text evidence="8">The N-terminal region contains the highly conserved SGGXDS motif, predicted to be a P-loop motif involved in ATP binding.</text>
</comment>
<dbReference type="CDD" id="cd01992">
    <property type="entry name" value="TilS_N"/>
    <property type="match status" value="1"/>
</dbReference>
<dbReference type="RefSeq" id="WP_068747231.1">
    <property type="nucleotide sequence ID" value="NZ_LOHZ01000013.1"/>
</dbReference>
<organism evidence="10 11">
    <name type="scientific">Thermovenabulum gondwanense</name>
    <dbReference type="NCBI Taxonomy" id="520767"/>
    <lineage>
        <taxon>Bacteria</taxon>
        <taxon>Bacillati</taxon>
        <taxon>Bacillota</taxon>
        <taxon>Clostridia</taxon>
        <taxon>Thermosediminibacterales</taxon>
        <taxon>Thermosediminibacteraceae</taxon>
        <taxon>Thermovenabulum</taxon>
    </lineage>
</organism>
<evidence type="ECO:0000256" key="8">
    <source>
        <dbReference type="HAMAP-Rule" id="MF_01161"/>
    </source>
</evidence>
<gene>
    <name evidence="10" type="primary">tilS_1</name>
    <name evidence="8" type="synonym">tilS</name>
    <name evidence="10" type="ORF">ATZ99_00260</name>
</gene>
<dbReference type="PANTHER" id="PTHR43033:SF1">
    <property type="entry name" value="TRNA(ILE)-LYSIDINE SYNTHASE-RELATED"/>
    <property type="match status" value="1"/>
</dbReference>
<keyword evidence="6 8" id="KW-0067">ATP-binding</keyword>
<feature type="binding site" evidence="8">
    <location>
        <begin position="34"/>
        <end position="39"/>
    </location>
    <ligand>
        <name>ATP</name>
        <dbReference type="ChEBI" id="CHEBI:30616"/>
    </ligand>
</feature>
<evidence type="ECO:0000313" key="10">
    <source>
        <dbReference type="EMBL" id="KYO69286.1"/>
    </source>
</evidence>
<dbReference type="NCBIfam" id="TIGR02433">
    <property type="entry name" value="lysidine_TilS_C"/>
    <property type="match status" value="1"/>
</dbReference>
<dbReference type="PATRIC" id="fig|520767.4.peg.29"/>
<dbReference type="SUPFAM" id="SSF56037">
    <property type="entry name" value="PheT/TilS domain"/>
    <property type="match status" value="1"/>
</dbReference>
<protein>
    <recommendedName>
        <fullName evidence="8">tRNA(Ile)-lysidine synthase</fullName>
        <ecNumber evidence="8">6.3.4.19</ecNumber>
    </recommendedName>
    <alternativeName>
        <fullName evidence="8">tRNA(Ile)-2-lysyl-cytidine synthase</fullName>
    </alternativeName>
    <alternativeName>
        <fullName evidence="8">tRNA(Ile)-lysidine synthetase</fullName>
    </alternativeName>
</protein>
<dbReference type="EC" id="6.3.4.19" evidence="8"/>
<dbReference type="InterPro" id="IPR012094">
    <property type="entry name" value="tRNA_Ile_lys_synt"/>
</dbReference>
<dbReference type="Gene3D" id="3.40.50.620">
    <property type="entry name" value="HUPs"/>
    <property type="match status" value="1"/>
</dbReference>
<dbReference type="STRING" id="520767.ATZ99_00260"/>
<name>A0A162N4E4_9FIRM</name>
<dbReference type="PANTHER" id="PTHR43033">
    <property type="entry name" value="TRNA(ILE)-LYSIDINE SYNTHASE-RELATED"/>
    <property type="match status" value="1"/>
</dbReference>
<evidence type="ECO:0000256" key="4">
    <source>
        <dbReference type="ARBA" id="ARBA00022694"/>
    </source>
</evidence>
<dbReference type="InterPro" id="IPR012795">
    <property type="entry name" value="tRNA_Ile_lys_synt_N"/>
</dbReference>
<accession>A0A162N4E4</accession>
<dbReference type="AlphaFoldDB" id="A0A162N4E4"/>
<evidence type="ECO:0000256" key="6">
    <source>
        <dbReference type="ARBA" id="ARBA00022840"/>
    </source>
</evidence>
<reference evidence="10 11" key="1">
    <citation type="submission" date="2015-12" db="EMBL/GenBank/DDBJ databases">
        <title>Draft genome of Thermovenabulum gondwanense isolated from a red thermophilic microbial mat colonisisng an outflow channel of a bore well.</title>
        <authorList>
            <person name="Patel B.K."/>
        </authorList>
    </citation>
    <scope>NUCLEOTIDE SEQUENCE [LARGE SCALE GENOMIC DNA]</scope>
    <source>
        <strain evidence="10 11">R270</strain>
    </source>
</reference>
<dbReference type="SUPFAM" id="SSF82829">
    <property type="entry name" value="MesJ substrate recognition domain-like"/>
    <property type="match status" value="1"/>
</dbReference>
<dbReference type="Proteomes" id="UP000075737">
    <property type="component" value="Unassembled WGS sequence"/>
</dbReference>
<keyword evidence="5 8" id="KW-0547">Nucleotide-binding</keyword>
<keyword evidence="3 8" id="KW-0436">Ligase</keyword>
<comment type="catalytic activity">
    <reaction evidence="7 8">
        <text>cytidine(34) in tRNA(Ile2) + L-lysine + ATP = lysidine(34) in tRNA(Ile2) + AMP + diphosphate + H(+)</text>
        <dbReference type="Rhea" id="RHEA:43744"/>
        <dbReference type="Rhea" id="RHEA-COMP:10625"/>
        <dbReference type="Rhea" id="RHEA-COMP:10670"/>
        <dbReference type="ChEBI" id="CHEBI:15378"/>
        <dbReference type="ChEBI" id="CHEBI:30616"/>
        <dbReference type="ChEBI" id="CHEBI:32551"/>
        <dbReference type="ChEBI" id="CHEBI:33019"/>
        <dbReference type="ChEBI" id="CHEBI:82748"/>
        <dbReference type="ChEBI" id="CHEBI:83665"/>
        <dbReference type="ChEBI" id="CHEBI:456215"/>
        <dbReference type="EC" id="6.3.4.19"/>
    </reaction>
</comment>
<dbReference type="HAMAP" id="MF_01161">
    <property type="entry name" value="tRNA_Ile_lys_synt"/>
    <property type="match status" value="1"/>
</dbReference>
<evidence type="ECO:0000313" key="11">
    <source>
        <dbReference type="Proteomes" id="UP000075737"/>
    </source>
</evidence>
<dbReference type="GO" id="GO:0005737">
    <property type="term" value="C:cytoplasm"/>
    <property type="evidence" value="ECO:0007669"/>
    <property type="project" value="UniProtKB-SubCell"/>
</dbReference>
<dbReference type="GO" id="GO:0005524">
    <property type="term" value="F:ATP binding"/>
    <property type="evidence" value="ECO:0007669"/>
    <property type="project" value="UniProtKB-UniRule"/>
</dbReference>
<comment type="function">
    <text evidence="8">Ligates lysine onto the cytidine present at position 34 of the AUA codon-specific tRNA(Ile) that contains the anticodon CAU, in an ATP-dependent manner. Cytidine is converted to lysidine, thus changing the amino acid specificity of the tRNA from methionine to isoleucine.</text>
</comment>
<dbReference type="SMART" id="SM00977">
    <property type="entry name" value="TilS_C"/>
    <property type="match status" value="1"/>
</dbReference>
<feature type="domain" description="Lysidine-tRNA(Ile) synthetase C-terminal" evidence="9">
    <location>
        <begin position="389"/>
        <end position="461"/>
    </location>
</feature>
<keyword evidence="2 8" id="KW-0963">Cytoplasm</keyword>
<dbReference type="InterPro" id="IPR014729">
    <property type="entry name" value="Rossmann-like_a/b/a_fold"/>
</dbReference>
<dbReference type="InterPro" id="IPR011063">
    <property type="entry name" value="TilS/TtcA_N"/>
</dbReference>
<keyword evidence="11" id="KW-1185">Reference proteome</keyword>
<dbReference type="Gene3D" id="3.30.465.60">
    <property type="match status" value="1"/>
</dbReference>
<evidence type="ECO:0000256" key="7">
    <source>
        <dbReference type="ARBA" id="ARBA00048539"/>
    </source>
</evidence>
<evidence type="ECO:0000256" key="2">
    <source>
        <dbReference type="ARBA" id="ARBA00022490"/>
    </source>
</evidence>
<comment type="subcellular location">
    <subcellularLocation>
        <location evidence="1 8">Cytoplasm</location>
    </subcellularLocation>
</comment>
<evidence type="ECO:0000256" key="1">
    <source>
        <dbReference type="ARBA" id="ARBA00004496"/>
    </source>
</evidence>
<dbReference type="InterPro" id="IPR012796">
    <property type="entry name" value="Lysidine-tRNA-synth_C"/>
</dbReference>
<evidence type="ECO:0000256" key="5">
    <source>
        <dbReference type="ARBA" id="ARBA00022741"/>
    </source>
</evidence>
<dbReference type="SUPFAM" id="SSF52402">
    <property type="entry name" value="Adenine nucleotide alpha hydrolases-like"/>
    <property type="match status" value="1"/>
</dbReference>
<dbReference type="EMBL" id="LOHZ01000013">
    <property type="protein sequence ID" value="KYO69286.1"/>
    <property type="molecule type" value="Genomic_DNA"/>
</dbReference>